<evidence type="ECO:0000313" key="6">
    <source>
        <dbReference type="EMBL" id="OUM88117.1"/>
    </source>
</evidence>
<dbReference type="InterPro" id="IPR050097">
    <property type="entry name" value="Ferredoxin-NADP_redctase_2"/>
</dbReference>
<accession>A0A1Y3PPN3</accession>
<gene>
    <name evidence="6" type="ORF">BAA01_13605</name>
</gene>
<proteinExistence type="predicted"/>
<sequence length="323" mass="35576">MGEQPDVLIIGGGPGGIASLIWSLRLGLNALLLEKEEELGGQLLQVFNPIIDYPGLPVADGRELQQHFVNHLRHWEHCVRCRVEAESLDLAARKVHSRGETYQSRFLILALGARPRRLGVPGEEEMLARGEVYSVARDRERFRGRRVAVVGGGDRALEGALLLAEEGAEVLLIHRSDRFRARQEFLGPVRRHPRIRLFTHAVVREIVGRQRTEGVVVARLPRGEGGREQGAVEDFFPAEAVFVRIGVEPNSHLLSGQLPLDEDGYVVVNETGETGVENVFAVGDLCTRPQFSSISMATAQGMVAAKTIASRLAGIKGDKRKRV</sequence>
<dbReference type="SUPFAM" id="SSF51905">
    <property type="entry name" value="FAD/NAD(P)-binding domain"/>
    <property type="match status" value="1"/>
</dbReference>
<dbReference type="Proteomes" id="UP000196475">
    <property type="component" value="Unassembled WGS sequence"/>
</dbReference>
<keyword evidence="3" id="KW-0285">Flavoprotein</keyword>
<dbReference type="PANTHER" id="PTHR48105">
    <property type="entry name" value="THIOREDOXIN REDUCTASE 1-RELATED-RELATED"/>
    <property type="match status" value="1"/>
</dbReference>
<keyword evidence="4" id="KW-0560">Oxidoreductase</keyword>
<comment type="subunit">
    <text evidence="2">Homodimer.</text>
</comment>
<evidence type="ECO:0000313" key="7">
    <source>
        <dbReference type="Proteomes" id="UP000196475"/>
    </source>
</evidence>
<organism evidence="6 7">
    <name type="scientific">Bacillus thermozeamaize</name>
    <dbReference type="NCBI Taxonomy" id="230954"/>
    <lineage>
        <taxon>Bacteria</taxon>
        <taxon>Bacillati</taxon>
        <taxon>Bacillota</taxon>
        <taxon>Bacilli</taxon>
        <taxon>Bacillales</taxon>
        <taxon>Bacillaceae</taxon>
        <taxon>Bacillus</taxon>
    </lineage>
</organism>
<dbReference type="InterPro" id="IPR036188">
    <property type="entry name" value="FAD/NAD-bd_sf"/>
</dbReference>
<dbReference type="Gene3D" id="3.50.50.60">
    <property type="entry name" value="FAD/NAD(P)-binding domain"/>
    <property type="match status" value="2"/>
</dbReference>
<evidence type="ECO:0000259" key="5">
    <source>
        <dbReference type="Pfam" id="PF07992"/>
    </source>
</evidence>
<evidence type="ECO:0000256" key="4">
    <source>
        <dbReference type="ARBA" id="ARBA00023002"/>
    </source>
</evidence>
<reference evidence="7" key="1">
    <citation type="submission" date="2016-06" db="EMBL/GenBank/DDBJ databases">
        <authorList>
            <person name="Nascimento L."/>
            <person name="Pereira R.V."/>
            <person name="Martins L.F."/>
            <person name="Quaggio R.B."/>
            <person name="Silva A.M."/>
            <person name="Setubal J.C."/>
        </authorList>
    </citation>
    <scope>NUCLEOTIDE SEQUENCE [LARGE SCALE GENOMIC DNA]</scope>
</reference>
<evidence type="ECO:0000256" key="2">
    <source>
        <dbReference type="ARBA" id="ARBA00011738"/>
    </source>
</evidence>
<dbReference type="Pfam" id="PF07992">
    <property type="entry name" value="Pyr_redox_2"/>
    <property type="match status" value="1"/>
</dbReference>
<comment type="cofactor">
    <cofactor evidence="1">
        <name>FAD</name>
        <dbReference type="ChEBI" id="CHEBI:57692"/>
    </cofactor>
</comment>
<dbReference type="AlphaFoldDB" id="A0A1Y3PPN3"/>
<dbReference type="GO" id="GO:0016491">
    <property type="term" value="F:oxidoreductase activity"/>
    <property type="evidence" value="ECO:0007669"/>
    <property type="project" value="UniProtKB-KW"/>
</dbReference>
<dbReference type="EMBL" id="LZRT01000066">
    <property type="protein sequence ID" value="OUM88117.1"/>
    <property type="molecule type" value="Genomic_DNA"/>
</dbReference>
<comment type="caution">
    <text evidence="6">The sequence shown here is derived from an EMBL/GenBank/DDBJ whole genome shotgun (WGS) entry which is preliminary data.</text>
</comment>
<protein>
    <recommendedName>
        <fullName evidence="5">FAD/NAD(P)-binding domain-containing protein</fullName>
    </recommendedName>
</protein>
<dbReference type="PRINTS" id="PR00469">
    <property type="entry name" value="PNDRDTASEII"/>
</dbReference>
<feature type="domain" description="FAD/NAD(P)-binding" evidence="5">
    <location>
        <begin position="6"/>
        <end position="301"/>
    </location>
</feature>
<name>A0A1Y3PPN3_9BACI</name>
<evidence type="ECO:0000256" key="1">
    <source>
        <dbReference type="ARBA" id="ARBA00001974"/>
    </source>
</evidence>
<evidence type="ECO:0000256" key="3">
    <source>
        <dbReference type="ARBA" id="ARBA00022630"/>
    </source>
</evidence>
<dbReference type="PRINTS" id="PR00368">
    <property type="entry name" value="FADPNR"/>
</dbReference>
<dbReference type="InterPro" id="IPR023753">
    <property type="entry name" value="FAD/NAD-binding_dom"/>
</dbReference>